<dbReference type="InterPro" id="IPR036291">
    <property type="entry name" value="NAD(P)-bd_dom_sf"/>
</dbReference>
<dbReference type="Gene3D" id="3.40.50.720">
    <property type="entry name" value="NAD(P)-binding Rossmann-like Domain"/>
    <property type="match status" value="1"/>
</dbReference>
<dbReference type="PROSITE" id="PS00061">
    <property type="entry name" value="ADH_SHORT"/>
    <property type="match status" value="1"/>
</dbReference>
<accession>A0A8H6C2E4</accession>
<evidence type="ECO:0000256" key="2">
    <source>
        <dbReference type="ARBA" id="ARBA00022857"/>
    </source>
</evidence>
<evidence type="ECO:0000313" key="4">
    <source>
        <dbReference type="EMBL" id="KAF6070711.1"/>
    </source>
</evidence>
<comment type="caution">
    <text evidence="4">The sequence shown here is derived from an EMBL/GenBank/DDBJ whole genome shotgun (WGS) entry which is preliminary data.</text>
</comment>
<reference evidence="4 5" key="1">
    <citation type="submission" date="2020-03" db="EMBL/GenBank/DDBJ databases">
        <title>FDA dAtabase for Regulatory Grade micrObial Sequences (FDA-ARGOS): Supporting development and validation of Infectious Disease Dx tests.</title>
        <authorList>
            <person name="Campos J."/>
            <person name="Goldberg B."/>
            <person name="Tallon L."/>
            <person name="Sadzewicz L."/>
            <person name="Vavikolanu K."/>
            <person name="Mehta A."/>
            <person name="Aluvathingal J."/>
            <person name="Nadendla S."/>
            <person name="Nandy P."/>
            <person name="Geyer C."/>
            <person name="Yan Y."/>
            <person name="Sichtig H."/>
        </authorList>
    </citation>
    <scope>NUCLEOTIDE SEQUENCE [LARGE SCALE GENOMIC DNA]</scope>
    <source>
        <strain evidence="4 5">FDAARGOS_656</strain>
    </source>
</reference>
<gene>
    <name evidence="4" type="ORF">FOB64_001804</name>
</gene>
<dbReference type="InterPro" id="IPR020904">
    <property type="entry name" value="Sc_DH/Rdtase_CS"/>
</dbReference>
<dbReference type="AlphaFoldDB" id="A0A8H6C2E4"/>
<proteinExistence type="inferred from homology"/>
<protein>
    <submittedName>
        <fullName evidence="4">Short chain dehydrogenase family protein</fullName>
    </submittedName>
</protein>
<evidence type="ECO:0000256" key="1">
    <source>
        <dbReference type="ARBA" id="ARBA00006484"/>
    </source>
</evidence>
<dbReference type="Pfam" id="PF13561">
    <property type="entry name" value="adh_short_C2"/>
    <property type="match status" value="1"/>
</dbReference>
<dbReference type="PANTHER" id="PTHR42760">
    <property type="entry name" value="SHORT-CHAIN DEHYDROGENASES/REDUCTASES FAMILY MEMBER"/>
    <property type="match status" value="1"/>
</dbReference>
<dbReference type="PRINTS" id="PR00080">
    <property type="entry name" value="SDRFAMILY"/>
</dbReference>
<dbReference type="GO" id="GO:0016616">
    <property type="term" value="F:oxidoreductase activity, acting on the CH-OH group of donors, NAD or NADP as acceptor"/>
    <property type="evidence" value="ECO:0007669"/>
    <property type="project" value="TreeGrafter"/>
</dbReference>
<organism evidence="4 5">
    <name type="scientific">Candida albicans</name>
    <name type="common">Yeast</name>
    <dbReference type="NCBI Taxonomy" id="5476"/>
    <lineage>
        <taxon>Eukaryota</taxon>
        <taxon>Fungi</taxon>
        <taxon>Dikarya</taxon>
        <taxon>Ascomycota</taxon>
        <taxon>Saccharomycotina</taxon>
        <taxon>Pichiomycetes</taxon>
        <taxon>Debaryomycetaceae</taxon>
        <taxon>Candida/Lodderomyces clade</taxon>
        <taxon>Candida</taxon>
    </lineage>
</organism>
<evidence type="ECO:0000256" key="3">
    <source>
        <dbReference type="ARBA" id="ARBA00023002"/>
    </source>
</evidence>
<name>A0A8H6C2E4_CANAX</name>
<keyword evidence="3" id="KW-0560">Oxidoreductase</keyword>
<dbReference type="SUPFAM" id="SSF51735">
    <property type="entry name" value="NAD(P)-binding Rossmann-fold domains"/>
    <property type="match status" value="1"/>
</dbReference>
<keyword evidence="2" id="KW-0521">NADP</keyword>
<dbReference type="PRINTS" id="PR00081">
    <property type="entry name" value="GDHRDH"/>
</dbReference>
<comment type="similarity">
    <text evidence="1">Belongs to the short-chain dehydrogenases/reductases (SDR) family.</text>
</comment>
<dbReference type="InterPro" id="IPR002347">
    <property type="entry name" value="SDR_fam"/>
</dbReference>
<dbReference type="FunFam" id="3.40.50.720:FF:001330">
    <property type="entry name" value="Peroxisomal 2,4-dienoyl-CoA reductase, putative"/>
    <property type="match status" value="1"/>
</dbReference>
<evidence type="ECO:0000313" key="5">
    <source>
        <dbReference type="Proteomes" id="UP000536275"/>
    </source>
</evidence>
<sequence length="260" mass="28737">MSQLFSLKGQVAILTGGTNGIGLGYAKGLASADLDQLILTYRSESTLEKAKKIIHEVNPNVQIDGIKIDFLKDEEDEIITKIVEESYKLSKTSNIDILVNNAGITERYPFEDFPQDKFDDVIKVDLNIPVKLTKAIGRKMLETNTKGKIVFTASLLSFQGGMLSTPYAISKGALKQFTQAVSNEWSSRGIRVNSIAPGYIKTNLTDSMSEENKKIVDLRIPMKRWGNPDDFMGPIVYLTSDASKYVTGDTLLVDGGWMGR</sequence>
<dbReference type="EMBL" id="JABWAD010000022">
    <property type="protein sequence ID" value="KAF6070711.1"/>
    <property type="molecule type" value="Genomic_DNA"/>
</dbReference>
<dbReference type="PANTHER" id="PTHR42760:SF5">
    <property type="entry name" value="2-DEHYDRO-3-DEOXY-D-GLUCONATE 5-DEHYDROGENASE"/>
    <property type="match status" value="1"/>
</dbReference>
<dbReference type="Proteomes" id="UP000536275">
    <property type="component" value="Unassembled WGS sequence"/>
</dbReference>